<dbReference type="SUPFAM" id="SSF46785">
    <property type="entry name" value="Winged helix' DNA-binding domain"/>
    <property type="match status" value="1"/>
</dbReference>
<dbReference type="AlphaFoldDB" id="A0ABD5PF95"/>
<dbReference type="InterPro" id="IPR036390">
    <property type="entry name" value="WH_DNA-bd_sf"/>
</dbReference>
<dbReference type="RefSeq" id="WP_267622775.1">
    <property type="nucleotide sequence ID" value="NZ_JAODIW010000006.1"/>
</dbReference>
<dbReference type="EMBL" id="JBHSDS010000008">
    <property type="protein sequence ID" value="MFC4359320.1"/>
    <property type="molecule type" value="Genomic_DNA"/>
</dbReference>
<comment type="caution">
    <text evidence="1">The sequence shown here is derived from an EMBL/GenBank/DDBJ whole genome shotgun (WGS) entry which is preliminary data.</text>
</comment>
<reference evidence="1 2" key="1">
    <citation type="journal article" date="2019" name="Int. J. Syst. Evol. Microbiol.">
        <title>The Global Catalogue of Microorganisms (GCM) 10K type strain sequencing project: providing services to taxonomists for standard genome sequencing and annotation.</title>
        <authorList>
            <consortium name="The Broad Institute Genomics Platform"/>
            <consortium name="The Broad Institute Genome Sequencing Center for Infectious Disease"/>
            <person name="Wu L."/>
            <person name="Ma J."/>
        </authorList>
    </citation>
    <scope>NUCLEOTIDE SEQUENCE [LARGE SCALE GENOMIC DNA]</scope>
    <source>
        <strain evidence="1 2">CGMCC 1.12553</strain>
    </source>
</reference>
<evidence type="ECO:0000313" key="2">
    <source>
        <dbReference type="Proteomes" id="UP001595921"/>
    </source>
</evidence>
<gene>
    <name evidence="1" type="ORF">ACFO0N_15355</name>
</gene>
<proteinExistence type="predicted"/>
<evidence type="ECO:0000313" key="1">
    <source>
        <dbReference type="EMBL" id="MFC4359320.1"/>
    </source>
</evidence>
<dbReference type="Proteomes" id="UP001595921">
    <property type="component" value="Unassembled WGS sequence"/>
</dbReference>
<protein>
    <submittedName>
        <fullName evidence="1">TrmB family transcriptional regulator</fullName>
    </submittedName>
</protein>
<organism evidence="1 2">
    <name type="scientific">Halobium salinum</name>
    <dbReference type="NCBI Taxonomy" id="1364940"/>
    <lineage>
        <taxon>Archaea</taxon>
        <taxon>Methanobacteriati</taxon>
        <taxon>Methanobacteriota</taxon>
        <taxon>Stenosarchaea group</taxon>
        <taxon>Halobacteria</taxon>
        <taxon>Halobacteriales</taxon>
        <taxon>Haloferacaceae</taxon>
        <taxon>Halobium</taxon>
    </lineage>
</organism>
<name>A0ABD5PF95_9EURY</name>
<sequence>MMQKPTQRTRMPGDIDSSSAKLVYLYLSTQGDATVEELGDGLEMQKLSLFSVLKTLRKRDLVERDGERYVAN</sequence>
<keyword evidence="2" id="KW-1185">Reference proteome</keyword>
<accession>A0ABD5PF95</accession>